<dbReference type="Pfam" id="PF13607">
    <property type="entry name" value="Succ_CoA_lig"/>
    <property type="match status" value="1"/>
</dbReference>
<dbReference type="Gene3D" id="3.30.470.20">
    <property type="entry name" value="ATP-grasp fold, B domain"/>
    <property type="match status" value="1"/>
</dbReference>
<dbReference type="SUPFAM" id="SSF56059">
    <property type="entry name" value="Glutathione synthetase ATP-binding domain-like"/>
    <property type="match status" value="1"/>
</dbReference>
<dbReference type="PANTHER" id="PTHR42793:SF1">
    <property type="entry name" value="PEPTIDYL-LYSINE N-ACETYLTRANSFERASE PATZ"/>
    <property type="match status" value="1"/>
</dbReference>
<gene>
    <name evidence="5" type="ORF">GCM10007304_23100</name>
</gene>
<dbReference type="InterPro" id="IPR016181">
    <property type="entry name" value="Acyl_CoA_acyltransferase"/>
</dbReference>
<dbReference type="PANTHER" id="PTHR42793">
    <property type="entry name" value="COA BINDING DOMAIN CONTAINING PROTEIN"/>
    <property type="match status" value="1"/>
</dbReference>
<dbReference type="SUPFAM" id="SSF55729">
    <property type="entry name" value="Acyl-CoA N-acyltransferases (Nat)"/>
    <property type="match status" value="1"/>
</dbReference>
<dbReference type="InterPro" id="IPR000182">
    <property type="entry name" value="GNAT_dom"/>
</dbReference>
<keyword evidence="1" id="KW-0067">ATP-binding</keyword>
<dbReference type="PROSITE" id="PS51186">
    <property type="entry name" value="GNAT"/>
    <property type="match status" value="1"/>
</dbReference>
<keyword evidence="1" id="KW-0547">Nucleotide-binding</keyword>
<dbReference type="SUPFAM" id="SSF52210">
    <property type="entry name" value="Succinyl-CoA synthetase domains"/>
    <property type="match status" value="2"/>
</dbReference>
<dbReference type="InterPro" id="IPR011761">
    <property type="entry name" value="ATP-grasp"/>
</dbReference>
<keyword evidence="6" id="KW-1185">Reference proteome</keyword>
<dbReference type="Gene3D" id="3.40.50.720">
    <property type="entry name" value="NAD(P)-binding Rossmann-like Domain"/>
    <property type="match status" value="1"/>
</dbReference>
<dbReference type="Pfam" id="PF13380">
    <property type="entry name" value="CoA_binding_2"/>
    <property type="match status" value="1"/>
</dbReference>
<dbReference type="SMART" id="SM00881">
    <property type="entry name" value="CoA_binding"/>
    <property type="match status" value="1"/>
</dbReference>
<feature type="compositionally biased region" description="Polar residues" evidence="2">
    <location>
        <begin position="1"/>
        <end position="10"/>
    </location>
</feature>
<accession>A0A917FV87</accession>
<dbReference type="Gene3D" id="3.30.1490.20">
    <property type="entry name" value="ATP-grasp fold, A domain"/>
    <property type="match status" value="1"/>
</dbReference>
<dbReference type="CDD" id="cd04301">
    <property type="entry name" value="NAT_SF"/>
    <property type="match status" value="1"/>
</dbReference>
<dbReference type="InterPro" id="IPR003781">
    <property type="entry name" value="CoA-bd"/>
</dbReference>
<feature type="region of interest" description="Disordered" evidence="2">
    <location>
        <begin position="1"/>
        <end position="22"/>
    </location>
</feature>
<sequence length="913" mass="96339">MTDSIDSSRPASGELTSKDRERLQAENFPKHWAADVLASDGRAVRLRPIVPSDADALVDFHSKLSERTRYLRYFGPYPTMPQRDVLNFTTVDHSSRVAFVATLGDEIIAVGRYERLPADAAGQNGNASHDGNSAEVAFVVADAHQGRGLGPILLEHLAGAAAENGVTRFIAEVLAENRNMVTVFRQAGYQVSRSYDGGVLSLDFDIDPTDALVTVRNSRERAAEARSVRNVLRPRSVAVIGASTDPAKVGNAVLTNLLRASFTGPVYPVNAEHTSVRGVRAYATVSDIPDEVDLAIAAVPAEAIDAVLDDCLAKGVRALVVVSSGFGETGEDGRSNERRLVHAARAHGMRLVGPNALGVANLDPEISLNATLATELPGRGRVGFFCQSGALGIAILAQASKRRLGLSTFVSAGNRADLSGNDLLQYWDQDESTEVVLLYLESFGNARKFWRIARRVARNKPIVAVKSGRGAVPPALATGTDIDDSIVRALFEQAGVIQVESISELFDCAILLGYQPLPAGPRVAVVGNSTALGVLAADGANARGLRSGAPVDVGAAASPSEFAGAISVALASADVDAVVAVFVPPVTLKVEAYAQALVDVVRGATKPIVTTFLAAEGIPEVLANLGDDGSPARGSVPSYPDPDRAVNALAKAWRYAAWLSGPPDNVVRPADIDTARARSLVAGWHAASPNGRWLSDFETAQLLECYGLPVAAFRGVTSEKEAVDAAEELGYPVAVKAMGEQWRHRPDLGGVRLDVVGGDAVARAYRDLSAVSGAPLVQVQKMATKGIGCVIRVQDDVSFGSLISFGLSGIISDLLGDRAFRVLPLTEQEAVSLIDAPKAAPLLSGYRTAEPVNKNALVDFVQRVSAISEDLPELRELVCDPVLASSSGAAITDAKMRIGAVPTKIDLGPRRLR</sequence>
<dbReference type="InterPro" id="IPR036291">
    <property type="entry name" value="NAD(P)-bd_dom_sf"/>
</dbReference>
<dbReference type="GO" id="GO:0016747">
    <property type="term" value="F:acyltransferase activity, transferring groups other than amino-acyl groups"/>
    <property type="evidence" value="ECO:0007669"/>
    <property type="project" value="InterPro"/>
</dbReference>
<name>A0A917FV87_9NOCA</name>
<reference evidence="5" key="2">
    <citation type="submission" date="2020-09" db="EMBL/GenBank/DDBJ databases">
        <authorList>
            <person name="Sun Q."/>
            <person name="Sedlacek I."/>
        </authorList>
    </citation>
    <scope>NUCLEOTIDE SEQUENCE</scope>
    <source>
        <strain evidence="5">CCM 7905</strain>
    </source>
</reference>
<organism evidence="5 6">
    <name type="scientific">Rhodococcoides trifolii</name>
    <dbReference type="NCBI Taxonomy" id="908250"/>
    <lineage>
        <taxon>Bacteria</taxon>
        <taxon>Bacillati</taxon>
        <taxon>Actinomycetota</taxon>
        <taxon>Actinomycetes</taxon>
        <taxon>Mycobacteriales</taxon>
        <taxon>Nocardiaceae</taxon>
        <taxon>Rhodococcoides</taxon>
    </lineage>
</organism>
<dbReference type="SUPFAM" id="SSF51735">
    <property type="entry name" value="NAD(P)-binding Rossmann-fold domains"/>
    <property type="match status" value="1"/>
</dbReference>
<dbReference type="Gene3D" id="3.40.630.30">
    <property type="match status" value="1"/>
</dbReference>
<evidence type="ECO:0000256" key="1">
    <source>
        <dbReference type="PROSITE-ProRule" id="PRU00409"/>
    </source>
</evidence>
<dbReference type="InterPro" id="IPR032875">
    <property type="entry name" value="Succ_CoA_lig_flav_dom"/>
</dbReference>
<proteinExistence type="predicted"/>
<dbReference type="GO" id="GO:0046872">
    <property type="term" value="F:metal ion binding"/>
    <property type="evidence" value="ECO:0007669"/>
    <property type="project" value="InterPro"/>
</dbReference>
<evidence type="ECO:0000259" key="4">
    <source>
        <dbReference type="PROSITE" id="PS51186"/>
    </source>
</evidence>
<evidence type="ECO:0000313" key="5">
    <source>
        <dbReference type="EMBL" id="GGG08403.1"/>
    </source>
</evidence>
<reference evidence="5" key="1">
    <citation type="journal article" date="2014" name="Int. J. Syst. Evol. Microbiol.">
        <title>Complete genome sequence of Corynebacterium casei LMG S-19264T (=DSM 44701T), isolated from a smear-ripened cheese.</title>
        <authorList>
            <consortium name="US DOE Joint Genome Institute (JGI-PGF)"/>
            <person name="Walter F."/>
            <person name="Albersmeier A."/>
            <person name="Kalinowski J."/>
            <person name="Ruckert C."/>
        </authorList>
    </citation>
    <scope>NUCLEOTIDE SEQUENCE</scope>
    <source>
        <strain evidence="5">CCM 7905</strain>
    </source>
</reference>
<dbReference type="InterPro" id="IPR016102">
    <property type="entry name" value="Succinyl-CoA_synth-like"/>
</dbReference>
<dbReference type="PROSITE" id="PS50975">
    <property type="entry name" value="ATP_GRASP"/>
    <property type="match status" value="1"/>
</dbReference>
<feature type="domain" description="ATP-grasp" evidence="3">
    <location>
        <begin position="700"/>
        <end position="737"/>
    </location>
</feature>
<dbReference type="Gene3D" id="3.40.50.261">
    <property type="entry name" value="Succinyl-CoA synthetase domains"/>
    <property type="match status" value="2"/>
</dbReference>
<dbReference type="AlphaFoldDB" id="A0A917FV87"/>
<feature type="domain" description="N-acetyltransferase" evidence="4">
    <location>
        <begin position="44"/>
        <end position="207"/>
    </location>
</feature>
<dbReference type="Pfam" id="PF13549">
    <property type="entry name" value="ATP-grasp_5"/>
    <property type="match status" value="1"/>
</dbReference>
<dbReference type="GO" id="GO:0005524">
    <property type="term" value="F:ATP binding"/>
    <property type="evidence" value="ECO:0007669"/>
    <property type="project" value="UniProtKB-UniRule"/>
</dbReference>
<protein>
    <submittedName>
        <fullName evidence="5">GNAT family N-acetyltransferase</fullName>
    </submittedName>
</protein>
<evidence type="ECO:0000313" key="6">
    <source>
        <dbReference type="Proteomes" id="UP000654257"/>
    </source>
</evidence>
<evidence type="ECO:0000259" key="3">
    <source>
        <dbReference type="PROSITE" id="PS50975"/>
    </source>
</evidence>
<dbReference type="Proteomes" id="UP000654257">
    <property type="component" value="Unassembled WGS sequence"/>
</dbReference>
<dbReference type="EMBL" id="BMCU01000002">
    <property type="protein sequence ID" value="GGG08403.1"/>
    <property type="molecule type" value="Genomic_DNA"/>
</dbReference>
<dbReference type="InterPro" id="IPR013815">
    <property type="entry name" value="ATP_grasp_subdomain_1"/>
</dbReference>
<dbReference type="Pfam" id="PF00583">
    <property type="entry name" value="Acetyltransf_1"/>
    <property type="match status" value="1"/>
</dbReference>
<comment type="caution">
    <text evidence="5">The sequence shown here is derived from an EMBL/GenBank/DDBJ whole genome shotgun (WGS) entry which is preliminary data.</text>
</comment>
<evidence type="ECO:0000256" key="2">
    <source>
        <dbReference type="SAM" id="MobiDB-lite"/>
    </source>
</evidence>